<dbReference type="SMART" id="SM00360">
    <property type="entry name" value="RRM"/>
    <property type="match status" value="1"/>
</dbReference>
<accession>A0A1J4MRA8</accession>
<dbReference type="InterPro" id="IPR035979">
    <property type="entry name" value="RBD_domain_sf"/>
</dbReference>
<dbReference type="GeneID" id="92366639"/>
<dbReference type="Proteomes" id="UP000186804">
    <property type="component" value="Unassembled WGS sequence"/>
</dbReference>
<dbReference type="PROSITE" id="PS50102">
    <property type="entry name" value="RRM"/>
    <property type="match status" value="1"/>
</dbReference>
<evidence type="ECO:0000313" key="4">
    <source>
        <dbReference type="EMBL" id="OII76778.1"/>
    </source>
</evidence>
<dbReference type="SUPFAM" id="SSF54928">
    <property type="entry name" value="RNA-binding domain, RBD"/>
    <property type="match status" value="1"/>
</dbReference>
<evidence type="ECO:0000256" key="1">
    <source>
        <dbReference type="ARBA" id="ARBA00022884"/>
    </source>
</evidence>
<dbReference type="VEuPathDB" id="CryptoDB:cand_024550"/>
<dbReference type="InterPro" id="IPR000504">
    <property type="entry name" value="RRM_dom"/>
</dbReference>
<evidence type="ECO:0000256" key="2">
    <source>
        <dbReference type="PROSITE-ProRule" id="PRU00176"/>
    </source>
</evidence>
<dbReference type="RefSeq" id="XP_067068624.1">
    <property type="nucleotide sequence ID" value="XM_067212685.1"/>
</dbReference>
<dbReference type="Gene3D" id="3.30.70.330">
    <property type="match status" value="1"/>
</dbReference>
<dbReference type="PANTHER" id="PTHR23236">
    <property type="entry name" value="EUKARYOTIC TRANSLATION INITIATION FACTOR 4B/4H"/>
    <property type="match status" value="1"/>
</dbReference>
<evidence type="ECO:0000313" key="5">
    <source>
        <dbReference type="Proteomes" id="UP000186804"/>
    </source>
</evidence>
<dbReference type="CDD" id="cd12306">
    <property type="entry name" value="RRM_II_PABPs"/>
    <property type="match status" value="1"/>
</dbReference>
<gene>
    <name evidence="4" type="ORF">cand_024550</name>
</gene>
<dbReference type="PANTHER" id="PTHR23236:SF12">
    <property type="entry name" value="EUKARYOTIC INITIATION FACTOR 4B-RELATED"/>
    <property type="match status" value="1"/>
</dbReference>
<dbReference type="AlphaFoldDB" id="A0A1J4MRA8"/>
<sequence length="206" mass="23002">MNLGEHSAEKFNMESTGLSTLFASSPSAPTVVSDVKISNTENFDDIQKPHGNMETEGPIDDEEIKRSIYIGNVDYGTKPTELQELFKSCGSINRITIMNDKRTGMPKGFAYLEFCEPEAVDTALKFDGAMFRGRQIKVCSKRKNIPGFTRNRGGFPRGRGRGFPLFTRGVGIHRGTRSSYFAPPYYSRGRSSNVFNPSQRNFASPY</sequence>
<name>A0A1J4MRA8_9CRYT</name>
<dbReference type="EMBL" id="LRBS01000050">
    <property type="protein sequence ID" value="OII76778.1"/>
    <property type="molecule type" value="Genomic_DNA"/>
</dbReference>
<evidence type="ECO:0000259" key="3">
    <source>
        <dbReference type="PROSITE" id="PS50102"/>
    </source>
</evidence>
<keyword evidence="1 2" id="KW-0694">RNA-binding</keyword>
<protein>
    <submittedName>
        <fullName evidence="4">RNA recognition family protein</fullName>
    </submittedName>
</protein>
<dbReference type="OrthoDB" id="4726at2759"/>
<proteinExistence type="predicted"/>
<feature type="domain" description="RRM" evidence="3">
    <location>
        <begin position="66"/>
        <end position="143"/>
    </location>
</feature>
<dbReference type="InterPro" id="IPR012677">
    <property type="entry name" value="Nucleotide-bd_a/b_plait_sf"/>
</dbReference>
<keyword evidence="5" id="KW-1185">Reference proteome</keyword>
<organism evidence="4 5">
    <name type="scientific">Cryptosporidium andersoni</name>
    <dbReference type="NCBI Taxonomy" id="117008"/>
    <lineage>
        <taxon>Eukaryota</taxon>
        <taxon>Sar</taxon>
        <taxon>Alveolata</taxon>
        <taxon>Apicomplexa</taxon>
        <taxon>Conoidasida</taxon>
        <taxon>Coccidia</taxon>
        <taxon>Eucoccidiorida</taxon>
        <taxon>Eimeriorina</taxon>
        <taxon>Cryptosporidiidae</taxon>
        <taxon>Cryptosporidium</taxon>
    </lineage>
</organism>
<reference evidence="4 5" key="1">
    <citation type="submission" date="2016-10" db="EMBL/GenBank/DDBJ databases">
        <title>Reductive evolution of mitochondrial metabolism and differential evolution of invasion-related proteins in Cryptosporidium.</title>
        <authorList>
            <person name="Liu S."/>
            <person name="Roellig D.M."/>
            <person name="Guo Y."/>
            <person name="Li N."/>
            <person name="Frace M.A."/>
            <person name="Tang K."/>
            <person name="Zhang L."/>
            <person name="Feng Y."/>
            <person name="Xiao L."/>
        </authorList>
    </citation>
    <scope>NUCLEOTIDE SEQUENCE [LARGE SCALE GENOMIC DNA]</scope>
    <source>
        <strain evidence="4">30847</strain>
    </source>
</reference>
<dbReference type="Pfam" id="PF00076">
    <property type="entry name" value="RRM_1"/>
    <property type="match status" value="1"/>
</dbReference>
<dbReference type="GO" id="GO:0008143">
    <property type="term" value="F:poly(A) binding"/>
    <property type="evidence" value="ECO:0007669"/>
    <property type="project" value="TreeGrafter"/>
</dbReference>
<comment type="caution">
    <text evidence="4">The sequence shown here is derived from an EMBL/GenBank/DDBJ whole genome shotgun (WGS) entry which is preliminary data.</text>
</comment>